<dbReference type="InterPro" id="IPR025870">
    <property type="entry name" value="Glyoxalase-like_dom"/>
</dbReference>
<dbReference type="RefSeq" id="WP_293225198.1">
    <property type="nucleotide sequence ID" value="NZ_JBHLTN010000043.1"/>
</dbReference>
<protein>
    <submittedName>
        <fullName evidence="2">VOC family protein</fullName>
    </submittedName>
</protein>
<dbReference type="EMBL" id="JBHLTN010000043">
    <property type="protein sequence ID" value="MFC0594355.1"/>
    <property type="molecule type" value="Genomic_DNA"/>
</dbReference>
<reference evidence="2 3" key="1">
    <citation type="submission" date="2024-09" db="EMBL/GenBank/DDBJ databases">
        <authorList>
            <person name="Sun Q."/>
            <person name="Mori K."/>
        </authorList>
    </citation>
    <scope>NUCLEOTIDE SEQUENCE [LARGE SCALE GENOMIC DNA]</scope>
    <source>
        <strain evidence="2 3">NCAIM B.02336</strain>
    </source>
</reference>
<keyword evidence="3" id="KW-1185">Reference proteome</keyword>
<evidence type="ECO:0000313" key="3">
    <source>
        <dbReference type="Proteomes" id="UP001589834"/>
    </source>
</evidence>
<feature type="domain" description="Glyoxalase-like" evidence="1">
    <location>
        <begin position="10"/>
        <end position="196"/>
    </location>
</feature>
<dbReference type="Gene3D" id="3.10.180.10">
    <property type="entry name" value="2,3-Dihydroxybiphenyl 1,2-Dioxygenase, domain 1"/>
    <property type="match status" value="1"/>
</dbReference>
<name>A0ABV6PWY2_9BURK</name>
<evidence type="ECO:0000259" key="1">
    <source>
        <dbReference type="Pfam" id="PF13468"/>
    </source>
</evidence>
<evidence type="ECO:0000313" key="2">
    <source>
        <dbReference type="EMBL" id="MFC0594355.1"/>
    </source>
</evidence>
<organism evidence="2 3">
    <name type="scientific">Ottowia pentelensis</name>
    <dbReference type="NCBI Taxonomy" id="511108"/>
    <lineage>
        <taxon>Bacteria</taxon>
        <taxon>Pseudomonadati</taxon>
        <taxon>Pseudomonadota</taxon>
        <taxon>Betaproteobacteria</taxon>
        <taxon>Burkholderiales</taxon>
        <taxon>Comamonadaceae</taxon>
        <taxon>Ottowia</taxon>
    </lineage>
</organism>
<comment type="caution">
    <text evidence="2">The sequence shown here is derived from an EMBL/GenBank/DDBJ whole genome shotgun (WGS) entry which is preliminary data.</text>
</comment>
<dbReference type="SUPFAM" id="SSF54593">
    <property type="entry name" value="Glyoxalase/Bleomycin resistance protein/Dihydroxybiphenyl dioxygenase"/>
    <property type="match status" value="1"/>
</dbReference>
<dbReference type="InterPro" id="IPR029068">
    <property type="entry name" value="Glyas_Bleomycin-R_OHBP_Dase"/>
</dbReference>
<accession>A0ABV6PWY2</accession>
<proteinExistence type="predicted"/>
<gene>
    <name evidence="2" type="ORF">ACFFGG_17540</name>
</gene>
<dbReference type="Proteomes" id="UP001589834">
    <property type="component" value="Unassembled WGS sequence"/>
</dbReference>
<dbReference type="Pfam" id="PF13468">
    <property type="entry name" value="Glyoxalase_3"/>
    <property type="match status" value="1"/>
</dbReference>
<sequence length="229" mass="23706">MNPDFSSAALDHLIVMADTLAQGVAWCEATLGVTPAPGGEHALFGTHNRLLAVASPAWPLAYLEIIAVNPDAAPTRRRWFGMDEAALQEAVRTHGPRLTHWVARVPDLAAAAAAWAAQGLDVGDILAASRMTPRGLLQWQIAVRADGRRLLDGCAPTLIEWGAVHPAVSLPASGVTLQGLRLAHPRAAALQGALAAAGVPGVVVEAGAAAAICAQLQTPRGLVEIDSGF</sequence>